<dbReference type="Gene3D" id="3.40.190.10">
    <property type="entry name" value="Periplasmic binding protein-like II"/>
    <property type="match status" value="2"/>
</dbReference>
<dbReference type="InterPro" id="IPR036390">
    <property type="entry name" value="WH_DNA-bd_sf"/>
</dbReference>
<keyword evidence="2" id="KW-0805">Transcription regulation</keyword>
<proteinExistence type="inferred from homology"/>
<dbReference type="Pfam" id="PF00126">
    <property type="entry name" value="HTH_1"/>
    <property type="match status" value="1"/>
</dbReference>
<dbReference type="GO" id="GO:0032993">
    <property type="term" value="C:protein-DNA complex"/>
    <property type="evidence" value="ECO:0007669"/>
    <property type="project" value="TreeGrafter"/>
</dbReference>
<organism evidence="6 7">
    <name type="scientific">Tritonibacter mobilis F1926</name>
    <dbReference type="NCBI Taxonomy" id="1265309"/>
    <lineage>
        <taxon>Bacteria</taxon>
        <taxon>Pseudomonadati</taxon>
        <taxon>Pseudomonadota</taxon>
        <taxon>Alphaproteobacteria</taxon>
        <taxon>Rhodobacterales</taxon>
        <taxon>Paracoccaceae</taxon>
        <taxon>Tritonibacter</taxon>
    </lineage>
</organism>
<gene>
    <name evidence="6" type="ORF">K529_021690</name>
</gene>
<dbReference type="SUPFAM" id="SSF46785">
    <property type="entry name" value="Winged helix' DNA-binding domain"/>
    <property type="match status" value="1"/>
</dbReference>
<reference evidence="6 7" key="1">
    <citation type="journal article" date="2016" name="ISME J.">
        <title>Global occurrence and heterogeneity of the Roseobacter-clade species Ruegeria mobilis.</title>
        <authorList>
            <person name="Sonnenschein E."/>
            <person name="Gram L."/>
        </authorList>
    </citation>
    <scope>NUCLEOTIDE SEQUENCE [LARGE SCALE GENOMIC DNA]</scope>
    <source>
        <strain evidence="6 7">F1926</strain>
        <plasmid evidence="6 7">unnamed2</plasmid>
    </source>
</reference>
<dbReference type="GO" id="GO:0003700">
    <property type="term" value="F:DNA-binding transcription factor activity"/>
    <property type="evidence" value="ECO:0007669"/>
    <property type="project" value="InterPro"/>
</dbReference>
<evidence type="ECO:0000256" key="3">
    <source>
        <dbReference type="ARBA" id="ARBA00023125"/>
    </source>
</evidence>
<dbReference type="OrthoDB" id="9803735at2"/>
<evidence type="ECO:0000313" key="6">
    <source>
        <dbReference type="EMBL" id="ANP43371.1"/>
    </source>
</evidence>
<dbReference type="GeneID" id="28252507"/>
<dbReference type="InterPro" id="IPR005119">
    <property type="entry name" value="LysR_subst-bd"/>
</dbReference>
<dbReference type="RefSeq" id="WP_005642814.1">
    <property type="nucleotide sequence ID" value="NZ_CP015232.1"/>
</dbReference>
<dbReference type="FunFam" id="1.10.10.10:FF:000001">
    <property type="entry name" value="LysR family transcriptional regulator"/>
    <property type="match status" value="1"/>
</dbReference>
<evidence type="ECO:0000256" key="1">
    <source>
        <dbReference type="ARBA" id="ARBA00009437"/>
    </source>
</evidence>
<name>A0A1B1A9Z9_9RHOB</name>
<dbReference type="KEGG" id="rmb:K529_021690"/>
<comment type="similarity">
    <text evidence="1">Belongs to the LysR transcriptional regulatory family.</text>
</comment>
<dbReference type="PANTHER" id="PTHR30346">
    <property type="entry name" value="TRANSCRIPTIONAL DUAL REGULATOR HCAR-RELATED"/>
    <property type="match status" value="1"/>
</dbReference>
<dbReference type="PROSITE" id="PS50931">
    <property type="entry name" value="HTH_LYSR"/>
    <property type="match status" value="1"/>
</dbReference>
<keyword evidence="3" id="KW-0238">DNA-binding</keyword>
<evidence type="ECO:0000313" key="7">
    <source>
        <dbReference type="Proteomes" id="UP000013243"/>
    </source>
</evidence>
<dbReference type="EMBL" id="CP015232">
    <property type="protein sequence ID" value="ANP43371.1"/>
    <property type="molecule type" value="Genomic_DNA"/>
</dbReference>
<evidence type="ECO:0000256" key="2">
    <source>
        <dbReference type="ARBA" id="ARBA00023015"/>
    </source>
</evidence>
<dbReference type="AlphaFoldDB" id="A0A1B1A9Z9"/>
<dbReference type="PANTHER" id="PTHR30346:SF0">
    <property type="entry name" value="HCA OPERON TRANSCRIPTIONAL ACTIVATOR HCAR"/>
    <property type="match status" value="1"/>
</dbReference>
<dbReference type="InterPro" id="IPR036388">
    <property type="entry name" value="WH-like_DNA-bd_sf"/>
</dbReference>
<dbReference type="Gene3D" id="1.10.10.10">
    <property type="entry name" value="Winged helix-like DNA-binding domain superfamily/Winged helix DNA-binding domain"/>
    <property type="match status" value="1"/>
</dbReference>
<feature type="domain" description="HTH lysR-type" evidence="5">
    <location>
        <begin position="1"/>
        <end position="58"/>
    </location>
</feature>
<keyword evidence="6" id="KW-0614">Plasmid</keyword>
<geneLocation type="plasmid" evidence="6 7">
    <name>unnamed2</name>
</geneLocation>
<protein>
    <submittedName>
        <fullName evidence="6">LysR family transcriptional regulator</fullName>
    </submittedName>
</protein>
<dbReference type="SUPFAM" id="SSF53850">
    <property type="entry name" value="Periplasmic binding protein-like II"/>
    <property type="match status" value="1"/>
</dbReference>
<dbReference type="GO" id="GO:0003677">
    <property type="term" value="F:DNA binding"/>
    <property type="evidence" value="ECO:0007669"/>
    <property type="project" value="UniProtKB-KW"/>
</dbReference>
<accession>A0A1B1A9Z9</accession>
<evidence type="ECO:0000259" key="5">
    <source>
        <dbReference type="PROSITE" id="PS50931"/>
    </source>
</evidence>
<sequence>MDIQQLKVFVTVAKYGSITRASDILCRSQPSVSAQIKGLETTLGIALFERTSRGMIVTQEGERLLDEAISLVDRHKQFMQEASRLKGSVSGVFMLGAGRHSGNGFVSAFLHLVSERFPELEIELKHLGSAQVIEGLRDNSLDMGFFTETESDTSDLTLVEVASFGIYLAAPPGIIRTSDPLDWQQLADQIWIVSSHDGCCGRWANALMEQHDICPKRVIKVDDEAVTRTLVASGAGIGLVHVNADDNLPPPKDIDLLHRVRKTARIMCGYLEARSDDPSIRAVDELVLDLLKSDASGATPSMLQLA</sequence>
<dbReference type="InterPro" id="IPR000847">
    <property type="entry name" value="LysR_HTH_N"/>
</dbReference>
<evidence type="ECO:0000256" key="4">
    <source>
        <dbReference type="ARBA" id="ARBA00023163"/>
    </source>
</evidence>
<dbReference type="Proteomes" id="UP000013243">
    <property type="component" value="Plasmid unnamed2"/>
</dbReference>
<dbReference type="CDD" id="cd05466">
    <property type="entry name" value="PBP2_LTTR_substrate"/>
    <property type="match status" value="1"/>
</dbReference>
<keyword evidence="4" id="KW-0804">Transcription</keyword>
<dbReference type="Pfam" id="PF03466">
    <property type="entry name" value="LysR_substrate"/>
    <property type="match status" value="1"/>
</dbReference>
<dbReference type="PRINTS" id="PR00039">
    <property type="entry name" value="HTHLYSR"/>
</dbReference>